<reference evidence="9" key="2">
    <citation type="journal article" date="2018" name="Nat. Commun.">
        <title>Extreme sensitivity to ultraviolet light in the fungal pathogen causing white-nose syndrome of bats.</title>
        <authorList>
            <person name="Palmer J.M."/>
            <person name="Drees K.P."/>
            <person name="Foster J.T."/>
            <person name="Lindner D.L."/>
        </authorList>
    </citation>
    <scope>NUCLEOTIDE SEQUENCE [LARGE SCALE GENOMIC DNA]</scope>
    <source>
        <strain evidence="9">UAMH 10579</strain>
    </source>
</reference>
<evidence type="ECO:0000259" key="7">
    <source>
        <dbReference type="PROSITE" id="PS52002"/>
    </source>
</evidence>
<dbReference type="GO" id="GO:0000932">
    <property type="term" value="C:P-body"/>
    <property type="evidence" value="ECO:0007669"/>
    <property type="project" value="TreeGrafter"/>
</dbReference>
<dbReference type="InterPro" id="IPR019050">
    <property type="entry name" value="FDF_dom"/>
</dbReference>
<dbReference type="PROSITE" id="PS51536">
    <property type="entry name" value="TFG"/>
    <property type="match status" value="1"/>
</dbReference>
<organism evidence="8 9">
    <name type="scientific">Pseudogymnoascus verrucosus</name>
    <dbReference type="NCBI Taxonomy" id="342668"/>
    <lineage>
        <taxon>Eukaryota</taxon>
        <taxon>Fungi</taxon>
        <taxon>Dikarya</taxon>
        <taxon>Ascomycota</taxon>
        <taxon>Pezizomycotina</taxon>
        <taxon>Leotiomycetes</taxon>
        <taxon>Thelebolales</taxon>
        <taxon>Thelebolaceae</taxon>
        <taxon>Pseudogymnoascus</taxon>
    </lineage>
</organism>
<dbReference type="SUPFAM" id="SSF50182">
    <property type="entry name" value="Sm-like ribonucleoproteins"/>
    <property type="match status" value="1"/>
</dbReference>
<evidence type="ECO:0000313" key="9">
    <source>
        <dbReference type="Proteomes" id="UP000091956"/>
    </source>
</evidence>
<dbReference type="EMBL" id="KV460217">
    <property type="protein sequence ID" value="OBT98431.1"/>
    <property type="molecule type" value="Genomic_DNA"/>
</dbReference>
<dbReference type="GO" id="GO:0033962">
    <property type="term" value="P:P-body assembly"/>
    <property type="evidence" value="ECO:0007669"/>
    <property type="project" value="TreeGrafter"/>
</dbReference>
<feature type="domain" description="FFD box profile" evidence="5">
    <location>
        <begin position="482"/>
        <end position="498"/>
    </location>
</feature>
<feature type="compositionally biased region" description="Low complexity" evidence="3">
    <location>
        <begin position="123"/>
        <end position="154"/>
    </location>
</feature>
<dbReference type="OrthoDB" id="21539at2759"/>
<protein>
    <recommendedName>
        <fullName evidence="10">FFD box profile domain-containing protein</fullName>
    </recommendedName>
</protein>
<evidence type="ECO:0000259" key="5">
    <source>
        <dbReference type="PROSITE" id="PS51513"/>
    </source>
</evidence>
<reference evidence="8 9" key="1">
    <citation type="submission" date="2016-03" db="EMBL/GenBank/DDBJ databases">
        <title>Comparative genomics of Pseudogymnoascus destructans, the fungus causing white-nose syndrome of bats.</title>
        <authorList>
            <person name="Palmer J.M."/>
            <person name="Drees K.P."/>
            <person name="Foster J.T."/>
            <person name="Lindner D.L."/>
        </authorList>
    </citation>
    <scope>NUCLEOTIDE SEQUENCE [LARGE SCALE GENOMIC DNA]</scope>
    <source>
        <strain evidence="8 9">UAMH 10579</strain>
    </source>
</reference>
<dbReference type="Gene3D" id="2.30.30.100">
    <property type="match status" value="1"/>
</dbReference>
<dbReference type="PANTHER" id="PTHR13586:SF0">
    <property type="entry name" value="TRAILER HITCH, ISOFORM H"/>
    <property type="match status" value="1"/>
</dbReference>
<evidence type="ECO:0000256" key="1">
    <source>
        <dbReference type="PROSITE-ProRule" id="PRU00846"/>
    </source>
</evidence>
<dbReference type="InterPro" id="IPR047575">
    <property type="entry name" value="Sm"/>
</dbReference>
<dbReference type="PROSITE" id="PS51512">
    <property type="entry name" value="DFDF"/>
    <property type="match status" value="1"/>
</dbReference>
<feature type="domain" description="TFG box profile" evidence="6">
    <location>
        <begin position="512"/>
        <end position="532"/>
    </location>
</feature>
<sequence>MSEFIGSRISLVSRSDIRYVGTLHEINSETSTVALENVTSFGTEGRKGNPDEEIAASDSIYEYIVFRGSDVKDLRIEEAPAAKENKPPQVPNDPAILGSGSRPVQQQQQAPQQPPAPPGQGGRQFQQQPGPPQNQGQQNPAGPASQQQQQQYPPQFYPPPGPGQWGRGGPLPPGAGYPGMPYPPPPPGWYPPPGQGFPQPGPFPYGPYGPFPPGPPGGPPGPPGPPNQQFPQQKPAPIGPGGRQQTTPGPTDKSVEPKSLGGQAPAAPGPHAKGPKQQQAPVELKGSPVQAPAPKEAPAATTGPAAPAATKTAPTGPKGGRIPPAVPLASPSAAKAHAATTSKAPAPAVNVLARSAVEDATQAATAAVAAAMAKLPPVEGQHQNGNAIDNLTRKVNEMRTNDTIRAPRQPGVGGFGGRGGASRGRGGPRQEARKVEVPKDDFDFESSNAKFNKQDLVKEAIAGTSPAESPIEEAAPETAATGSYNKSSSFFDDLSSESKDRAEGDSTGRRPGGREWRGEEQKKNFETFGQGSVDNGYRGGFRGRGRGRGGMRGRGHFGGNGQPGARGGRGAHRGGAQEGGL</sequence>
<feature type="compositionally biased region" description="Low complexity" evidence="3">
    <location>
        <begin position="476"/>
        <end position="493"/>
    </location>
</feature>
<evidence type="ECO:0000259" key="6">
    <source>
        <dbReference type="PROSITE" id="PS51536"/>
    </source>
</evidence>
<feature type="compositionally biased region" description="Pro residues" evidence="3">
    <location>
        <begin position="170"/>
        <end position="228"/>
    </location>
</feature>
<feature type="short sequence motif" description="TFG box" evidence="2">
    <location>
        <begin position="512"/>
        <end position="532"/>
    </location>
</feature>
<dbReference type="CDD" id="cd01736">
    <property type="entry name" value="LSm14_N"/>
    <property type="match status" value="1"/>
</dbReference>
<dbReference type="Proteomes" id="UP000091956">
    <property type="component" value="Unassembled WGS sequence"/>
</dbReference>
<dbReference type="InterPro" id="IPR025762">
    <property type="entry name" value="DFDF"/>
</dbReference>
<feature type="compositionally biased region" description="Basic and acidic residues" evidence="3">
    <location>
        <begin position="77"/>
        <end position="86"/>
    </location>
</feature>
<dbReference type="PROSITE" id="PS52002">
    <property type="entry name" value="SM"/>
    <property type="match status" value="1"/>
</dbReference>
<evidence type="ECO:0000313" key="8">
    <source>
        <dbReference type="EMBL" id="OBT98431.1"/>
    </source>
</evidence>
<dbReference type="GO" id="GO:0034063">
    <property type="term" value="P:stress granule assembly"/>
    <property type="evidence" value="ECO:0007669"/>
    <property type="project" value="TreeGrafter"/>
</dbReference>
<evidence type="ECO:0000259" key="4">
    <source>
        <dbReference type="PROSITE" id="PS51512"/>
    </source>
</evidence>
<feature type="short sequence motif" description="FFD box" evidence="1">
    <location>
        <begin position="482"/>
        <end position="498"/>
    </location>
</feature>
<dbReference type="InterPro" id="IPR025761">
    <property type="entry name" value="FFD_box"/>
</dbReference>
<dbReference type="GeneID" id="28836447"/>
<dbReference type="Pfam" id="PF09532">
    <property type="entry name" value="FDF"/>
    <property type="match status" value="1"/>
</dbReference>
<dbReference type="AlphaFoldDB" id="A0A1B8GRI7"/>
<feature type="region of interest" description="Disordered" evidence="3">
    <location>
        <begin position="401"/>
        <end position="581"/>
    </location>
</feature>
<evidence type="ECO:0000256" key="3">
    <source>
        <dbReference type="SAM" id="MobiDB-lite"/>
    </source>
</evidence>
<feature type="compositionally biased region" description="Basic residues" evidence="3">
    <location>
        <begin position="541"/>
        <end position="555"/>
    </location>
</feature>
<feature type="compositionally biased region" description="Gly residues" evidence="3">
    <location>
        <begin position="411"/>
        <end position="427"/>
    </location>
</feature>
<dbReference type="PANTHER" id="PTHR13586">
    <property type="entry name" value="SCD6 PROTEIN-RELATED"/>
    <property type="match status" value="1"/>
</dbReference>
<name>A0A1B8GRI7_9PEZI</name>
<dbReference type="InterPro" id="IPR025768">
    <property type="entry name" value="TFG_box"/>
</dbReference>
<feature type="compositionally biased region" description="Basic and acidic residues" evidence="3">
    <location>
        <begin position="496"/>
        <end position="525"/>
    </location>
</feature>
<evidence type="ECO:0000256" key="2">
    <source>
        <dbReference type="PROSITE-ProRule" id="PRU00869"/>
    </source>
</evidence>
<feature type="compositionally biased region" description="Gly residues" evidence="3">
    <location>
        <begin position="556"/>
        <end position="568"/>
    </location>
</feature>
<dbReference type="InterPro" id="IPR025609">
    <property type="entry name" value="Lsm14-like_N"/>
</dbReference>
<feature type="domain" description="Sm" evidence="7">
    <location>
        <begin position="1"/>
        <end position="80"/>
    </location>
</feature>
<feature type="compositionally biased region" description="Low complexity" evidence="3">
    <location>
        <begin position="292"/>
        <end position="316"/>
    </location>
</feature>
<dbReference type="RefSeq" id="XP_018132164.1">
    <property type="nucleotide sequence ID" value="XM_018272559.2"/>
</dbReference>
<accession>A0A1B8GRI7</accession>
<feature type="compositionally biased region" description="Basic and acidic residues" evidence="3">
    <location>
        <begin position="428"/>
        <end position="441"/>
    </location>
</feature>
<dbReference type="Pfam" id="PF12701">
    <property type="entry name" value="LSM14"/>
    <property type="match status" value="1"/>
</dbReference>
<dbReference type="SMART" id="SM01199">
    <property type="entry name" value="FDF"/>
    <property type="match status" value="1"/>
</dbReference>
<dbReference type="InterPro" id="IPR010920">
    <property type="entry name" value="LSM_dom_sf"/>
</dbReference>
<dbReference type="GO" id="GO:0003729">
    <property type="term" value="F:mRNA binding"/>
    <property type="evidence" value="ECO:0007669"/>
    <property type="project" value="TreeGrafter"/>
</dbReference>
<feature type="domain" description="DFDF" evidence="4">
    <location>
        <begin position="430"/>
        <end position="466"/>
    </location>
</feature>
<evidence type="ECO:0008006" key="10">
    <source>
        <dbReference type="Google" id="ProtNLM"/>
    </source>
</evidence>
<dbReference type="STRING" id="342668.A0A1B8GRI7"/>
<proteinExistence type="predicted"/>
<gene>
    <name evidence="8" type="ORF">VE01_03061</name>
</gene>
<feature type="compositionally biased region" description="Low complexity" evidence="3">
    <location>
        <begin position="261"/>
        <end position="277"/>
    </location>
</feature>
<feature type="region of interest" description="Disordered" evidence="3">
    <location>
        <begin position="77"/>
        <end position="346"/>
    </location>
</feature>
<feature type="compositionally biased region" description="Low complexity" evidence="3">
    <location>
        <begin position="327"/>
        <end position="346"/>
    </location>
</feature>
<dbReference type="SMART" id="SM01271">
    <property type="entry name" value="LSM14"/>
    <property type="match status" value="1"/>
</dbReference>
<keyword evidence="9" id="KW-1185">Reference proteome</keyword>
<dbReference type="PROSITE" id="PS51513">
    <property type="entry name" value="FFD"/>
    <property type="match status" value="1"/>
</dbReference>